<evidence type="ECO:0000256" key="3">
    <source>
        <dbReference type="ARBA" id="ARBA00022692"/>
    </source>
</evidence>
<keyword evidence="5 6" id="KW-0472">Membrane</keyword>
<comment type="caution">
    <text evidence="7">The sequence shown here is derived from an EMBL/GenBank/DDBJ whole genome shotgun (WGS) entry which is preliminary data.</text>
</comment>
<dbReference type="InterPro" id="IPR050833">
    <property type="entry name" value="Poly_Biosynth_Transport"/>
</dbReference>
<feature type="transmembrane region" description="Helical" evidence="6">
    <location>
        <begin position="31"/>
        <end position="48"/>
    </location>
</feature>
<keyword evidence="4 6" id="KW-1133">Transmembrane helix</keyword>
<dbReference type="AlphaFoldDB" id="A0A641ATW2"/>
<protein>
    <recommendedName>
        <fullName evidence="9">Polysaccharide biosynthesis protein</fullName>
    </recommendedName>
</protein>
<keyword evidence="8" id="KW-1185">Reference proteome</keyword>
<evidence type="ECO:0000313" key="8">
    <source>
        <dbReference type="Proteomes" id="UP001515100"/>
    </source>
</evidence>
<evidence type="ECO:0008006" key="9">
    <source>
        <dbReference type="Google" id="ProtNLM"/>
    </source>
</evidence>
<feature type="transmembrane region" description="Helical" evidence="6">
    <location>
        <begin position="202"/>
        <end position="226"/>
    </location>
</feature>
<feature type="transmembrane region" description="Helical" evidence="6">
    <location>
        <begin position="69"/>
        <end position="91"/>
    </location>
</feature>
<dbReference type="PANTHER" id="PTHR30250:SF11">
    <property type="entry name" value="O-ANTIGEN TRANSPORTER-RELATED"/>
    <property type="match status" value="1"/>
</dbReference>
<sequence>MAGTAVLGVCGLVILLFAARALGAADYAVFGLFWSALFFAVAVLSGVHQETTRAAASAGVGSGERGTPLIRFALVMALSAGVLIAATSPWWVRPTLGAEHGELAVVVALGATGYTLTAVMCGVLAASGRWGAFSVLSMTEGLGRLAAVAIVLALALGTTPLAWAVISVYPLMLAIGAWSVLRRPGVTTRVPDSMGRLLSNTLHTVTAATAIAALVNGFPLLMATFAGDASQETVGAMTLAVMLTRAPLLVPLVGAQGLLITMFASPGRSPWPLISKLLVGVAVVGVVLASLAGTLGPWVLRTAIGENFSLPGHVLAMLVVSSAALGALSLSSPALLAANQHVAYVIGWVVATALAVFLLWVLPLSLELRAPLALLIGPLVGLAWHLGALARHSTKDRRSDSHHYARGETAA</sequence>
<feature type="transmembrane region" description="Helical" evidence="6">
    <location>
        <begin position="103"/>
        <end position="126"/>
    </location>
</feature>
<evidence type="ECO:0000256" key="1">
    <source>
        <dbReference type="ARBA" id="ARBA00004651"/>
    </source>
</evidence>
<gene>
    <name evidence="7" type="ORF">ESP62_005750</name>
</gene>
<reference evidence="7" key="1">
    <citation type="submission" date="2019-09" db="EMBL/GenBank/DDBJ databases">
        <authorList>
            <person name="Li J."/>
        </authorList>
    </citation>
    <scope>NUCLEOTIDE SEQUENCE [LARGE SCALE GENOMIC DNA]</scope>
    <source>
        <strain evidence="7">NRBC 14897</strain>
    </source>
</reference>
<evidence type="ECO:0000256" key="4">
    <source>
        <dbReference type="ARBA" id="ARBA00022989"/>
    </source>
</evidence>
<dbReference type="GO" id="GO:0005886">
    <property type="term" value="C:plasma membrane"/>
    <property type="evidence" value="ECO:0007669"/>
    <property type="project" value="UniProtKB-SubCell"/>
</dbReference>
<evidence type="ECO:0000256" key="5">
    <source>
        <dbReference type="ARBA" id="ARBA00023136"/>
    </source>
</evidence>
<feature type="transmembrane region" description="Helical" evidence="6">
    <location>
        <begin position="368"/>
        <end position="389"/>
    </location>
</feature>
<feature type="transmembrane region" description="Helical" evidence="6">
    <location>
        <begin position="161"/>
        <end position="181"/>
    </location>
</feature>
<name>A0A641ATW2_9ACTN</name>
<accession>A0A641ATW2</accession>
<evidence type="ECO:0000256" key="6">
    <source>
        <dbReference type="SAM" id="Phobius"/>
    </source>
</evidence>
<keyword evidence="2" id="KW-1003">Cell membrane</keyword>
<dbReference type="RefSeq" id="WP_129181374.1">
    <property type="nucleotide sequence ID" value="NZ_JBHSAH010000002.1"/>
</dbReference>
<feature type="transmembrane region" description="Helical" evidence="6">
    <location>
        <begin position="312"/>
        <end position="330"/>
    </location>
</feature>
<keyword evidence="3 6" id="KW-0812">Transmembrane</keyword>
<dbReference type="PANTHER" id="PTHR30250">
    <property type="entry name" value="PST FAMILY PREDICTED COLANIC ACID TRANSPORTER"/>
    <property type="match status" value="1"/>
</dbReference>
<evidence type="ECO:0000256" key="2">
    <source>
        <dbReference type="ARBA" id="ARBA00022475"/>
    </source>
</evidence>
<dbReference type="OrthoDB" id="4382106at2"/>
<feature type="transmembrane region" description="Helical" evidence="6">
    <location>
        <begin position="342"/>
        <end position="362"/>
    </location>
</feature>
<feature type="transmembrane region" description="Helical" evidence="6">
    <location>
        <begin position="246"/>
        <end position="265"/>
    </location>
</feature>
<dbReference type="Proteomes" id="UP001515100">
    <property type="component" value="Unassembled WGS sequence"/>
</dbReference>
<organism evidence="7 8">
    <name type="scientific">Aeromicrobium fastidiosum</name>
    <dbReference type="NCBI Taxonomy" id="52699"/>
    <lineage>
        <taxon>Bacteria</taxon>
        <taxon>Bacillati</taxon>
        <taxon>Actinomycetota</taxon>
        <taxon>Actinomycetes</taxon>
        <taxon>Propionibacteriales</taxon>
        <taxon>Nocardioidaceae</taxon>
        <taxon>Aeromicrobium</taxon>
    </lineage>
</organism>
<feature type="transmembrane region" description="Helical" evidence="6">
    <location>
        <begin position="133"/>
        <end position="155"/>
    </location>
</feature>
<evidence type="ECO:0000313" key="7">
    <source>
        <dbReference type="EMBL" id="KAA1380673.1"/>
    </source>
</evidence>
<proteinExistence type="predicted"/>
<feature type="transmembrane region" description="Helical" evidence="6">
    <location>
        <begin position="277"/>
        <end position="300"/>
    </location>
</feature>
<dbReference type="EMBL" id="SDPP02000001">
    <property type="protein sequence ID" value="KAA1380673.1"/>
    <property type="molecule type" value="Genomic_DNA"/>
</dbReference>
<comment type="subcellular location">
    <subcellularLocation>
        <location evidence="1">Cell membrane</location>
        <topology evidence="1">Multi-pass membrane protein</topology>
    </subcellularLocation>
</comment>